<sequence>MEVLNSNLKHHPLYSHGNWEYYSLLPHNKKGKMKDKDVEIRKGNSLCLLFDPINFDQNDGNNSILFCTFHSRRGKWHLHFLLYKNAIFQHLEAQWITCW</sequence>
<gene>
    <name evidence="1" type="ORF">GLYMA_06G150500</name>
</gene>
<dbReference type="EnsemblPlants" id="KRH53862">
    <property type="protein sequence ID" value="KRH53862"/>
    <property type="gene ID" value="GLYMA_06G150500"/>
</dbReference>
<dbReference type="EMBL" id="CM000839">
    <property type="protein sequence ID" value="KRH53862.1"/>
    <property type="molecule type" value="Genomic_DNA"/>
</dbReference>
<evidence type="ECO:0000313" key="3">
    <source>
        <dbReference type="Proteomes" id="UP000008827"/>
    </source>
</evidence>
<proteinExistence type="predicted"/>
<dbReference type="Proteomes" id="UP000008827">
    <property type="component" value="Chromosome 6"/>
</dbReference>
<reference evidence="1" key="3">
    <citation type="submission" date="2018-07" db="EMBL/GenBank/DDBJ databases">
        <title>WGS assembly of Glycine max.</title>
        <authorList>
            <person name="Schmutz J."/>
            <person name="Cannon S."/>
            <person name="Schlueter J."/>
            <person name="Ma J."/>
            <person name="Mitros T."/>
            <person name="Nelson W."/>
            <person name="Hyten D."/>
            <person name="Song Q."/>
            <person name="Thelen J."/>
            <person name="Cheng J."/>
            <person name="Xu D."/>
            <person name="Hellsten U."/>
            <person name="May G."/>
            <person name="Yu Y."/>
            <person name="Sakurai T."/>
            <person name="Umezawa T."/>
            <person name="Bhattacharyya M."/>
            <person name="Sandhu D."/>
            <person name="Valliyodan B."/>
            <person name="Lindquist E."/>
            <person name="Peto M."/>
            <person name="Grant D."/>
            <person name="Shu S."/>
            <person name="Goodstein D."/>
            <person name="Barry K."/>
            <person name="Futrell-Griggs M."/>
            <person name="Abernathy B."/>
            <person name="Du J."/>
            <person name="Tian Z."/>
            <person name="Zhu L."/>
            <person name="Gill N."/>
            <person name="Joshi T."/>
            <person name="Libault M."/>
            <person name="Sethuraman A."/>
            <person name="Zhang X."/>
            <person name="Shinozaki K."/>
            <person name="Nguyen H."/>
            <person name="Wing R."/>
            <person name="Cregan P."/>
            <person name="Specht J."/>
            <person name="Grimwood J."/>
            <person name="Rokhsar D."/>
            <person name="Stacey G."/>
            <person name="Shoemaker R."/>
            <person name="Jackson S."/>
        </authorList>
    </citation>
    <scope>NUCLEOTIDE SEQUENCE</scope>
    <source>
        <tissue evidence="1">Callus</tissue>
    </source>
</reference>
<name>A0A0R0JHA3_SOYBN</name>
<protein>
    <submittedName>
        <fullName evidence="1 2">Uncharacterized protein</fullName>
    </submittedName>
</protein>
<reference evidence="1 2" key="1">
    <citation type="journal article" date="2010" name="Nature">
        <title>Genome sequence of the palaeopolyploid soybean.</title>
        <authorList>
            <person name="Schmutz J."/>
            <person name="Cannon S.B."/>
            <person name="Schlueter J."/>
            <person name="Ma J."/>
            <person name="Mitros T."/>
            <person name="Nelson W."/>
            <person name="Hyten D.L."/>
            <person name="Song Q."/>
            <person name="Thelen J.J."/>
            <person name="Cheng J."/>
            <person name="Xu D."/>
            <person name="Hellsten U."/>
            <person name="May G.D."/>
            <person name="Yu Y."/>
            <person name="Sakurai T."/>
            <person name="Umezawa T."/>
            <person name="Bhattacharyya M.K."/>
            <person name="Sandhu D."/>
            <person name="Valliyodan B."/>
            <person name="Lindquist E."/>
            <person name="Peto M."/>
            <person name="Grant D."/>
            <person name="Shu S."/>
            <person name="Goodstein D."/>
            <person name="Barry K."/>
            <person name="Futrell-Griggs M."/>
            <person name="Abernathy B."/>
            <person name="Du J."/>
            <person name="Tian Z."/>
            <person name="Zhu L."/>
            <person name="Gill N."/>
            <person name="Joshi T."/>
            <person name="Libault M."/>
            <person name="Sethuraman A."/>
            <person name="Zhang X.-C."/>
            <person name="Shinozaki K."/>
            <person name="Nguyen H.T."/>
            <person name="Wing R.A."/>
            <person name="Cregan P."/>
            <person name="Specht J."/>
            <person name="Grimwood J."/>
            <person name="Rokhsar D."/>
            <person name="Stacey G."/>
            <person name="Shoemaker R.C."/>
            <person name="Jackson S.A."/>
        </authorList>
    </citation>
    <scope>NUCLEOTIDE SEQUENCE [LARGE SCALE GENOMIC DNA]</scope>
    <source>
        <strain evidence="2">cv. Williams 82</strain>
        <tissue evidence="1">Callus</tissue>
    </source>
</reference>
<organism evidence="1">
    <name type="scientific">Glycine max</name>
    <name type="common">Soybean</name>
    <name type="synonym">Glycine hispida</name>
    <dbReference type="NCBI Taxonomy" id="3847"/>
    <lineage>
        <taxon>Eukaryota</taxon>
        <taxon>Viridiplantae</taxon>
        <taxon>Streptophyta</taxon>
        <taxon>Embryophyta</taxon>
        <taxon>Tracheophyta</taxon>
        <taxon>Spermatophyta</taxon>
        <taxon>Magnoliopsida</taxon>
        <taxon>eudicotyledons</taxon>
        <taxon>Gunneridae</taxon>
        <taxon>Pentapetalae</taxon>
        <taxon>rosids</taxon>
        <taxon>fabids</taxon>
        <taxon>Fabales</taxon>
        <taxon>Fabaceae</taxon>
        <taxon>Papilionoideae</taxon>
        <taxon>50 kb inversion clade</taxon>
        <taxon>NPAAA clade</taxon>
        <taxon>indigoferoid/millettioid clade</taxon>
        <taxon>Phaseoleae</taxon>
        <taxon>Glycine</taxon>
        <taxon>Glycine subgen. Soja</taxon>
    </lineage>
</organism>
<keyword evidence="3" id="KW-1185">Reference proteome</keyword>
<evidence type="ECO:0000313" key="1">
    <source>
        <dbReference type="EMBL" id="KRH53862.1"/>
    </source>
</evidence>
<dbReference type="AlphaFoldDB" id="A0A0R0JHA3"/>
<evidence type="ECO:0000313" key="2">
    <source>
        <dbReference type="EnsemblPlants" id="KRH53862"/>
    </source>
</evidence>
<dbReference type="Gramene" id="KRH53862">
    <property type="protein sequence ID" value="KRH53862"/>
    <property type="gene ID" value="GLYMA_06G150500"/>
</dbReference>
<reference evidence="2" key="2">
    <citation type="submission" date="2018-02" db="UniProtKB">
        <authorList>
            <consortium name="EnsemblPlants"/>
        </authorList>
    </citation>
    <scope>IDENTIFICATION</scope>
    <source>
        <strain evidence="2">Williams 82</strain>
    </source>
</reference>
<dbReference type="InParanoid" id="A0A0R0JHA3"/>
<accession>A0A0R0JHA3</accession>